<name>A0A0L0NB88_TOLOC</name>
<dbReference type="EMBL" id="LFRF01000009">
    <property type="protein sequence ID" value="KND91363.1"/>
    <property type="molecule type" value="Genomic_DNA"/>
</dbReference>
<dbReference type="Proteomes" id="UP000036947">
    <property type="component" value="Unassembled WGS sequence"/>
</dbReference>
<protein>
    <submittedName>
        <fullName evidence="2">Uncharacterized protein</fullName>
    </submittedName>
</protein>
<accession>A0A0L0NB88</accession>
<keyword evidence="3" id="KW-1185">Reference proteome</keyword>
<feature type="region of interest" description="Disordered" evidence="1">
    <location>
        <begin position="123"/>
        <end position="172"/>
    </location>
</feature>
<gene>
    <name evidence="2" type="ORF">TOPH_03979</name>
</gene>
<comment type="caution">
    <text evidence="2">The sequence shown here is derived from an EMBL/GenBank/DDBJ whole genome shotgun (WGS) entry which is preliminary data.</text>
</comment>
<feature type="compositionally biased region" description="Low complexity" evidence="1">
    <location>
        <begin position="123"/>
        <end position="134"/>
    </location>
</feature>
<reference evidence="2 3" key="1">
    <citation type="journal article" date="2015" name="BMC Genomics">
        <title>The genome of the truffle-parasite Tolypocladium ophioglossoides and the evolution of antifungal peptaibiotics.</title>
        <authorList>
            <person name="Quandt C.A."/>
            <person name="Bushley K.E."/>
            <person name="Spatafora J.W."/>
        </authorList>
    </citation>
    <scope>NUCLEOTIDE SEQUENCE [LARGE SCALE GENOMIC DNA]</scope>
    <source>
        <strain evidence="2 3">CBS 100239</strain>
    </source>
</reference>
<feature type="non-terminal residue" evidence="2">
    <location>
        <position position="1"/>
    </location>
</feature>
<evidence type="ECO:0000256" key="1">
    <source>
        <dbReference type="SAM" id="MobiDB-lite"/>
    </source>
</evidence>
<organism evidence="2 3">
    <name type="scientific">Tolypocladium ophioglossoides (strain CBS 100239)</name>
    <name type="common">Snaketongue truffleclub</name>
    <name type="synonym">Elaphocordyceps ophioglossoides</name>
    <dbReference type="NCBI Taxonomy" id="1163406"/>
    <lineage>
        <taxon>Eukaryota</taxon>
        <taxon>Fungi</taxon>
        <taxon>Dikarya</taxon>
        <taxon>Ascomycota</taxon>
        <taxon>Pezizomycotina</taxon>
        <taxon>Sordariomycetes</taxon>
        <taxon>Hypocreomycetidae</taxon>
        <taxon>Hypocreales</taxon>
        <taxon>Ophiocordycipitaceae</taxon>
        <taxon>Tolypocladium</taxon>
    </lineage>
</organism>
<proteinExistence type="predicted"/>
<dbReference type="AlphaFoldDB" id="A0A0L0NB88"/>
<evidence type="ECO:0000313" key="2">
    <source>
        <dbReference type="EMBL" id="KND91363.1"/>
    </source>
</evidence>
<feature type="compositionally biased region" description="Low complexity" evidence="1">
    <location>
        <begin position="157"/>
        <end position="172"/>
    </location>
</feature>
<sequence length="305" mass="33090">WSWGFVHENFQCRSWARCVVDCVGHVLITCGCLIKRQASESSPERSHLIIDLRRGVGHVLVALPLRKVLGDGSHARQLKLHQQSASSKPTVCWAVASKPTRSCPSPSDSLRFSGSSAGSFPSLSDSLGSSGSSPRIPDSPRSVLTSAANGASVGPPLSNLQRLSDSRSDSSLSVDSRGAVIVHELRAITPTVNGLVTVLRVLAIRNNSTCVRLFLVCIFRCNALVLCMFPEVNILSTKETRQYLWRIPKLLEVVVIVEWLGLGCVADRGEKLLSRSVGATLEVTCVEEKARNLPFACILRLLLVL</sequence>
<evidence type="ECO:0000313" key="3">
    <source>
        <dbReference type="Proteomes" id="UP000036947"/>
    </source>
</evidence>
<feature type="non-terminal residue" evidence="2">
    <location>
        <position position="305"/>
    </location>
</feature>